<evidence type="ECO:0000313" key="3">
    <source>
        <dbReference type="EMBL" id="PZQ23289.1"/>
    </source>
</evidence>
<protein>
    <submittedName>
        <fullName evidence="3">Glycosyl transferase</fullName>
    </submittedName>
</protein>
<dbReference type="CDD" id="cd03801">
    <property type="entry name" value="GT4_PimA-like"/>
    <property type="match status" value="1"/>
</dbReference>
<feature type="domain" description="Glycosyl transferase family 1" evidence="1">
    <location>
        <begin position="212"/>
        <end position="323"/>
    </location>
</feature>
<dbReference type="AlphaFoldDB" id="A0A2W5L4E5"/>
<dbReference type="InterPro" id="IPR001296">
    <property type="entry name" value="Glyco_trans_1"/>
</dbReference>
<evidence type="ECO:0000259" key="1">
    <source>
        <dbReference type="Pfam" id="PF00534"/>
    </source>
</evidence>
<keyword evidence="3" id="KW-0808">Transferase</keyword>
<evidence type="ECO:0000259" key="2">
    <source>
        <dbReference type="Pfam" id="PF13439"/>
    </source>
</evidence>
<dbReference type="GO" id="GO:0016757">
    <property type="term" value="F:glycosyltransferase activity"/>
    <property type="evidence" value="ECO:0007669"/>
    <property type="project" value="InterPro"/>
</dbReference>
<organism evidence="3 4">
    <name type="scientific">Sphingopyxis macrogoltabida</name>
    <name type="common">Sphingomonas macrogoltabidus</name>
    <dbReference type="NCBI Taxonomy" id="33050"/>
    <lineage>
        <taxon>Bacteria</taxon>
        <taxon>Pseudomonadati</taxon>
        <taxon>Pseudomonadota</taxon>
        <taxon>Alphaproteobacteria</taxon>
        <taxon>Sphingomonadales</taxon>
        <taxon>Sphingomonadaceae</taxon>
        <taxon>Sphingopyxis</taxon>
    </lineage>
</organism>
<sequence length="400" mass="43476">MPRWTNEPTSDTDGSPVICVTGLRGFPHVMGGIESHCEELLPRVKALWPDHRSVVLGRAPYLPEPVNEHRGVEIVGIPCPRSQNLEAVVSTFLAVFAARRRGARLIHIHAIGPGLMAPVARLMGLKVVVTHHGTDYHRAKWGVIARSALRAGEWLALTFANRVIAVSPSLADQLRQSFPKRAPAISYIPNGTSDLPGDADPALVLDRLGLAKDAFLLAVARLVPEKGLHDLIDAHERSGCSAKLVIAGSADHHSDYARDLLARASDRVIFAGVQSRATLKCLYDNCALFVMPSYHEGLPIAALEAASCGAPMLLSDISANLDIGLEPRNYFPVGDVAALTDYLRADHADYRANYRVDRDQVRARFSWDRAAEATLDVYRAALAPRRRAPRTSAKAKAVNG</sequence>
<feature type="domain" description="Glycosyltransferase subfamily 4-like N-terminal" evidence="2">
    <location>
        <begin position="30"/>
        <end position="192"/>
    </location>
</feature>
<dbReference type="EMBL" id="QFPJ01000008">
    <property type="protein sequence ID" value="PZQ23289.1"/>
    <property type="molecule type" value="Genomic_DNA"/>
</dbReference>
<dbReference type="SUPFAM" id="SSF53756">
    <property type="entry name" value="UDP-Glycosyltransferase/glycogen phosphorylase"/>
    <property type="match status" value="1"/>
</dbReference>
<dbReference type="InterPro" id="IPR028098">
    <property type="entry name" value="Glyco_trans_4-like_N"/>
</dbReference>
<comment type="caution">
    <text evidence="3">The sequence shown here is derived from an EMBL/GenBank/DDBJ whole genome shotgun (WGS) entry which is preliminary data.</text>
</comment>
<dbReference type="Proteomes" id="UP000248597">
    <property type="component" value="Unassembled WGS sequence"/>
</dbReference>
<dbReference type="Pfam" id="PF00534">
    <property type="entry name" value="Glycos_transf_1"/>
    <property type="match status" value="1"/>
</dbReference>
<accession>A0A2W5L4E5</accession>
<dbReference type="PANTHER" id="PTHR46401">
    <property type="entry name" value="GLYCOSYLTRANSFERASE WBBK-RELATED"/>
    <property type="match status" value="1"/>
</dbReference>
<gene>
    <name evidence="3" type="ORF">DI569_05440</name>
</gene>
<reference evidence="3 4" key="1">
    <citation type="submission" date="2017-08" db="EMBL/GenBank/DDBJ databases">
        <title>Infants hospitalized years apart are colonized by the same room-sourced microbial strains.</title>
        <authorList>
            <person name="Brooks B."/>
            <person name="Olm M.R."/>
            <person name="Firek B.A."/>
            <person name="Baker R."/>
            <person name="Thomas B.C."/>
            <person name="Morowitz M.J."/>
            <person name="Banfield J.F."/>
        </authorList>
    </citation>
    <scope>NUCLEOTIDE SEQUENCE [LARGE SCALE GENOMIC DNA]</scope>
    <source>
        <strain evidence="3">S2_005_003_R2_47</strain>
    </source>
</reference>
<name>A0A2W5L4E5_SPHMC</name>
<dbReference type="PANTHER" id="PTHR46401:SF8">
    <property type="entry name" value="BLL6006 PROTEIN"/>
    <property type="match status" value="1"/>
</dbReference>
<dbReference type="Pfam" id="PF13439">
    <property type="entry name" value="Glyco_transf_4"/>
    <property type="match status" value="1"/>
</dbReference>
<dbReference type="Gene3D" id="3.40.50.2000">
    <property type="entry name" value="Glycogen Phosphorylase B"/>
    <property type="match status" value="2"/>
</dbReference>
<proteinExistence type="predicted"/>
<evidence type="ECO:0000313" key="4">
    <source>
        <dbReference type="Proteomes" id="UP000248597"/>
    </source>
</evidence>